<evidence type="ECO:0000313" key="1">
    <source>
        <dbReference type="EMBL" id="MBU9721460.1"/>
    </source>
</evidence>
<comment type="caution">
    <text evidence="1">The sequence shown here is derived from an EMBL/GenBank/DDBJ whole genome shotgun (WGS) entry which is preliminary data.</text>
</comment>
<dbReference type="RefSeq" id="WP_176371388.1">
    <property type="nucleotide sequence ID" value="NZ_JAHQCR010000034.1"/>
</dbReference>
<proteinExistence type="predicted"/>
<accession>A0ABS6JSC0</accession>
<protein>
    <submittedName>
        <fullName evidence="1">PGDYG domain-containing protein</fullName>
    </submittedName>
</protein>
<reference evidence="1 2" key="1">
    <citation type="submission" date="2021-06" db="EMBL/GenBank/DDBJ databases">
        <title>Bacillus sp. RD4P76, an endophyte from a halophyte.</title>
        <authorList>
            <person name="Sun J.-Q."/>
        </authorList>
    </citation>
    <scope>NUCLEOTIDE SEQUENCE [LARGE SCALE GENOMIC DNA]</scope>
    <source>
        <strain evidence="1 2">JCM 17098</strain>
    </source>
</reference>
<dbReference type="EMBL" id="JAHQCR010000034">
    <property type="protein sequence ID" value="MBU9721460.1"/>
    <property type="molecule type" value="Genomic_DNA"/>
</dbReference>
<evidence type="ECO:0000313" key="2">
    <source>
        <dbReference type="Proteomes" id="UP000790580"/>
    </source>
</evidence>
<organism evidence="1 2">
    <name type="scientific">Evansella alkalicola</name>
    <dbReference type="NCBI Taxonomy" id="745819"/>
    <lineage>
        <taxon>Bacteria</taxon>
        <taxon>Bacillati</taxon>
        <taxon>Bacillota</taxon>
        <taxon>Bacilli</taxon>
        <taxon>Bacillales</taxon>
        <taxon>Bacillaceae</taxon>
        <taxon>Evansella</taxon>
    </lineage>
</organism>
<gene>
    <name evidence="1" type="ORF">KS407_08380</name>
</gene>
<name>A0ABS6JSC0_9BACI</name>
<dbReference type="Proteomes" id="UP000790580">
    <property type="component" value="Unassembled WGS sequence"/>
</dbReference>
<sequence>MPKYRRKPIVVEAVKITRPMTIDTAEGSVVGNPGDYLITDTNGDQYPCNGQEFEKSYELIKSRFDVKVFIKKSLRKVKRKSKEIIYNQN</sequence>
<keyword evidence="2" id="KW-1185">Reference proteome</keyword>